<dbReference type="GO" id="GO:0005886">
    <property type="term" value="C:plasma membrane"/>
    <property type="evidence" value="ECO:0007669"/>
    <property type="project" value="UniProtKB-SubCell"/>
</dbReference>
<keyword evidence="17" id="KW-0812">Transmembrane</keyword>
<sequence>MKFINKKNLIIAGKYLVFLFLAGCLAFLALLIYYTWDLPQPEKFTETPFIQSTKIYDKTGKVLLYDIYGEEKREIVSFDKISDNLKHAVLVSEDARFYEHGGIDFLGIVRAIFIDLTSASKSQGGSTITQQLIRTVYLTGQKTISRKIREVVLSVELEQKYSKDQILDWYLNAIPFGENAYGAEAASQTYFNKPASDLSVAQAATLTSLIPAPSHYSPYGPYKSELLSKKNTVLERMKELGYITGEQLQEAKNEKITFAETTTSIKAPDFVMYVKKYLDDKYGEDYLKEKGLRVYTTLDYDLQQYAEQVIKDSDATNKAKNANNAAMVAIDPKTGEILALMGSKNYFAKPYPEGCDEKGPNKCLFAPKYDVATMGQRQPGSSFKPFAYATAFKKGYTANTVLWDVKTEFNPNCDPGGNAVTGVNGSACYNPQDYDGRNRGLVTLRTALDCSLNIPAVKVLYLAGIPDTLQTAKDFGITTLTDTNNYGLSLVLGGGDVNLLEMTSAYGVFASEGNYISPVSILKITDADGNIIEQSREQPTKVLDTQIARQMSNILSDNDARTPIFGAHSPLYIPGYQVAAKTGTTQNFVDGWTMGYTPFAVVGVWTGNNNNTPTTDTGVGVTAPMWNKIMTKILLSHPVENFVEPDPITDRGPVLLGQLPPNDTNSILFYVNQNSPQYPLWQIGINNWLISTGQFQQAATSTTLP</sequence>
<dbReference type="GO" id="GO:0006508">
    <property type="term" value="P:proteolysis"/>
    <property type="evidence" value="ECO:0007669"/>
    <property type="project" value="UniProtKB-KW"/>
</dbReference>
<evidence type="ECO:0000256" key="6">
    <source>
        <dbReference type="ARBA" id="ARBA00022670"/>
    </source>
</evidence>
<keyword evidence="6" id="KW-0645">Protease</keyword>
<protein>
    <submittedName>
        <fullName evidence="20">Uncharacterized protein</fullName>
    </submittedName>
</protein>
<dbReference type="InterPro" id="IPR001460">
    <property type="entry name" value="PCN-bd_Tpept"/>
</dbReference>
<dbReference type="EMBL" id="MHPJ01000021">
    <property type="protein sequence ID" value="OGZ78431.1"/>
    <property type="molecule type" value="Genomic_DNA"/>
</dbReference>
<dbReference type="STRING" id="1802223.A2358_02665"/>
<dbReference type="GO" id="GO:0030288">
    <property type="term" value="C:outer membrane-bounded periplasmic space"/>
    <property type="evidence" value="ECO:0007669"/>
    <property type="project" value="TreeGrafter"/>
</dbReference>
<dbReference type="NCBIfam" id="TIGR02074">
    <property type="entry name" value="PBP_1a_fam"/>
    <property type="match status" value="1"/>
</dbReference>
<keyword evidence="5" id="KW-0121">Carboxypeptidase</keyword>
<keyword evidence="13" id="KW-0511">Multifunctional enzyme</keyword>
<evidence type="ECO:0000259" key="19">
    <source>
        <dbReference type="Pfam" id="PF00912"/>
    </source>
</evidence>
<feature type="domain" description="Glycosyl transferase family 51" evidence="19">
    <location>
        <begin position="67"/>
        <end position="238"/>
    </location>
</feature>
<evidence type="ECO:0000313" key="20">
    <source>
        <dbReference type="EMBL" id="OGZ78431.1"/>
    </source>
</evidence>
<keyword evidence="14" id="KW-0961">Cell wall biogenesis/degradation</keyword>
<comment type="catalytic activity">
    <reaction evidence="15">
        <text>Preferential cleavage: (Ac)2-L-Lys-D-Ala-|-D-Ala. Also transpeptidation of peptidyl-alanyl moieties that are N-acyl substituents of D-alanine.</text>
        <dbReference type="EC" id="3.4.16.4"/>
    </reaction>
</comment>
<keyword evidence="4" id="KW-1003">Cell membrane</keyword>
<reference evidence="20 21" key="1">
    <citation type="journal article" date="2016" name="Nat. Commun.">
        <title>Thousands of microbial genomes shed light on interconnected biogeochemical processes in an aquifer system.</title>
        <authorList>
            <person name="Anantharaman K."/>
            <person name="Brown C.T."/>
            <person name="Hug L.A."/>
            <person name="Sharon I."/>
            <person name="Castelle C.J."/>
            <person name="Probst A.J."/>
            <person name="Thomas B.C."/>
            <person name="Singh A."/>
            <person name="Wilkins M.J."/>
            <person name="Karaoz U."/>
            <person name="Brodie E.L."/>
            <person name="Williams K.H."/>
            <person name="Hubbard S.S."/>
            <person name="Banfield J.F."/>
        </authorList>
    </citation>
    <scope>NUCLEOTIDE SEQUENCE [LARGE SCALE GENOMIC DNA]</scope>
</reference>
<evidence type="ECO:0000256" key="11">
    <source>
        <dbReference type="ARBA" id="ARBA00022984"/>
    </source>
</evidence>
<dbReference type="SUPFAM" id="SSF53955">
    <property type="entry name" value="Lysozyme-like"/>
    <property type="match status" value="1"/>
</dbReference>
<evidence type="ECO:0000256" key="2">
    <source>
        <dbReference type="ARBA" id="ARBA00007090"/>
    </source>
</evidence>
<keyword evidence="12 17" id="KW-0472">Membrane</keyword>
<evidence type="ECO:0000256" key="14">
    <source>
        <dbReference type="ARBA" id="ARBA00023316"/>
    </source>
</evidence>
<proteinExistence type="inferred from homology"/>
<keyword evidence="11" id="KW-0573">Peptidoglycan synthesis</keyword>
<evidence type="ECO:0000256" key="7">
    <source>
        <dbReference type="ARBA" id="ARBA00022676"/>
    </source>
</evidence>
<evidence type="ECO:0000256" key="10">
    <source>
        <dbReference type="ARBA" id="ARBA00022960"/>
    </source>
</evidence>
<dbReference type="GO" id="GO:0008658">
    <property type="term" value="F:penicillin binding"/>
    <property type="evidence" value="ECO:0007669"/>
    <property type="project" value="InterPro"/>
</dbReference>
<evidence type="ECO:0000256" key="5">
    <source>
        <dbReference type="ARBA" id="ARBA00022645"/>
    </source>
</evidence>
<dbReference type="Gene3D" id="1.10.3810.10">
    <property type="entry name" value="Biosynthetic peptidoglycan transglycosylase-like"/>
    <property type="match status" value="1"/>
</dbReference>
<evidence type="ECO:0000259" key="18">
    <source>
        <dbReference type="Pfam" id="PF00905"/>
    </source>
</evidence>
<evidence type="ECO:0000256" key="16">
    <source>
        <dbReference type="ARBA" id="ARBA00049902"/>
    </source>
</evidence>
<evidence type="ECO:0000256" key="1">
    <source>
        <dbReference type="ARBA" id="ARBA00004236"/>
    </source>
</evidence>
<dbReference type="GO" id="GO:0008360">
    <property type="term" value="P:regulation of cell shape"/>
    <property type="evidence" value="ECO:0007669"/>
    <property type="project" value="UniProtKB-KW"/>
</dbReference>
<dbReference type="InterPro" id="IPR023346">
    <property type="entry name" value="Lysozyme-like_dom_sf"/>
</dbReference>
<evidence type="ECO:0000256" key="4">
    <source>
        <dbReference type="ARBA" id="ARBA00022475"/>
    </source>
</evidence>
<dbReference type="GO" id="GO:0008955">
    <property type="term" value="F:peptidoglycan glycosyltransferase activity"/>
    <property type="evidence" value="ECO:0007669"/>
    <property type="project" value="UniProtKB-EC"/>
</dbReference>
<dbReference type="Gene3D" id="3.40.710.10">
    <property type="entry name" value="DD-peptidase/beta-lactamase superfamily"/>
    <property type="match status" value="1"/>
</dbReference>
<evidence type="ECO:0000256" key="3">
    <source>
        <dbReference type="ARBA" id="ARBA00007739"/>
    </source>
</evidence>
<evidence type="ECO:0000256" key="17">
    <source>
        <dbReference type="SAM" id="Phobius"/>
    </source>
</evidence>
<keyword evidence="7" id="KW-0328">Glycosyltransferase</keyword>
<keyword evidence="17" id="KW-1133">Transmembrane helix</keyword>
<dbReference type="AlphaFoldDB" id="A0A1G2IVJ0"/>
<feature type="domain" description="Penicillin-binding protein transpeptidase" evidence="18">
    <location>
        <begin position="326"/>
        <end position="630"/>
    </location>
</feature>
<evidence type="ECO:0000256" key="15">
    <source>
        <dbReference type="ARBA" id="ARBA00034000"/>
    </source>
</evidence>
<dbReference type="InterPro" id="IPR036950">
    <property type="entry name" value="PBP_transglycosylase"/>
</dbReference>
<accession>A0A1G2IVJ0</accession>
<comment type="subcellular location">
    <subcellularLocation>
        <location evidence="1">Cell membrane</location>
    </subcellularLocation>
</comment>
<comment type="caution">
    <text evidence="20">The sequence shown here is derived from an EMBL/GenBank/DDBJ whole genome shotgun (WGS) entry which is preliminary data.</text>
</comment>
<dbReference type="FunFam" id="1.10.3810.10:FF:000001">
    <property type="entry name" value="Penicillin-binding protein 1A"/>
    <property type="match status" value="1"/>
</dbReference>
<keyword evidence="8" id="KW-0808">Transferase</keyword>
<dbReference type="GO" id="GO:0009252">
    <property type="term" value="P:peptidoglycan biosynthetic process"/>
    <property type="evidence" value="ECO:0007669"/>
    <property type="project" value="UniProtKB-KW"/>
</dbReference>
<comment type="similarity">
    <text evidence="2">In the C-terminal section; belongs to the transpeptidase family.</text>
</comment>
<name>A0A1G2IVJ0_9BACT</name>
<organism evidence="20 21">
    <name type="scientific">Candidatus Staskawiczbacteria bacterium RIFOXYB1_FULL_37_44</name>
    <dbReference type="NCBI Taxonomy" id="1802223"/>
    <lineage>
        <taxon>Bacteria</taxon>
        <taxon>Candidatus Staskawicziibacteriota</taxon>
    </lineage>
</organism>
<evidence type="ECO:0000256" key="12">
    <source>
        <dbReference type="ARBA" id="ARBA00023136"/>
    </source>
</evidence>
<dbReference type="InterPro" id="IPR050396">
    <property type="entry name" value="Glycosyltr_51/Transpeptidase"/>
</dbReference>
<evidence type="ECO:0000313" key="21">
    <source>
        <dbReference type="Proteomes" id="UP000178650"/>
    </source>
</evidence>
<evidence type="ECO:0000256" key="9">
    <source>
        <dbReference type="ARBA" id="ARBA00022801"/>
    </source>
</evidence>
<dbReference type="InterPro" id="IPR001264">
    <property type="entry name" value="Glyco_trans_51"/>
</dbReference>
<dbReference type="Pfam" id="PF00905">
    <property type="entry name" value="Transpeptidase"/>
    <property type="match status" value="1"/>
</dbReference>
<comment type="similarity">
    <text evidence="3">In the N-terminal section; belongs to the glycosyltransferase 51 family.</text>
</comment>
<gene>
    <name evidence="20" type="ORF">A2358_02665</name>
</gene>
<dbReference type="GO" id="GO:0009002">
    <property type="term" value="F:serine-type D-Ala-D-Ala carboxypeptidase activity"/>
    <property type="evidence" value="ECO:0007669"/>
    <property type="project" value="UniProtKB-EC"/>
</dbReference>
<dbReference type="PANTHER" id="PTHR32282:SF11">
    <property type="entry name" value="PENICILLIN-BINDING PROTEIN 1B"/>
    <property type="match status" value="1"/>
</dbReference>
<evidence type="ECO:0000256" key="13">
    <source>
        <dbReference type="ARBA" id="ARBA00023268"/>
    </source>
</evidence>
<keyword evidence="10" id="KW-0133">Cell shape</keyword>
<dbReference type="PANTHER" id="PTHR32282">
    <property type="entry name" value="BINDING PROTEIN TRANSPEPTIDASE, PUTATIVE-RELATED"/>
    <property type="match status" value="1"/>
</dbReference>
<dbReference type="Pfam" id="PF00912">
    <property type="entry name" value="Transgly"/>
    <property type="match status" value="1"/>
</dbReference>
<feature type="transmembrane region" description="Helical" evidence="17">
    <location>
        <begin position="12"/>
        <end position="36"/>
    </location>
</feature>
<comment type="catalytic activity">
    <reaction evidence="16">
        <text>[GlcNAc-(1-&gt;4)-Mur2Ac(oyl-L-Ala-gamma-D-Glu-L-Lys-D-Ala-D-Ala)](n)-di-trans,octa-cis-undecaprenyl diphosphate + beta-D-GlcNAc-(1-&gt;4)-Mur2Ac(oyl-L-Ala-gamma-D-Glu-L-Lys-D-Ala-D-Ala)-di-trans,octa-cis-undecaprenyl diphosphate = [GlcNAc-(1-&gt;4)-Mur2Ac(oyl-L-Ala-gamma-D-Glu-L-Lys-D-Ala-D-Ala)](n+1)-di-trans,octa-cis-undecaprenyl diphosphate + di-trans,octa-cis-undecaprenyl diphosphate + H(+)</text>
        <dbReference type="Rhea" id="RHEA:23708"/>
        <dbReference type="Rhea" id="RHEA-COMP:9602"/>
        <dbReference type="Rhea" id="RHEA-COMP:9603"/>
        <dbReference type="ChEBI" id="CHEBI:15378"/>
        <dbReference type="ChEBI" id="CHEBI:58405"/>
        <dbReference type="ChEBI" id="CHEBI:60033"/>
        <dbReference type="ChEBI" id="CHEBI:78435"/>
        <dbReference type="EC" id="2.4.99.28"/>
    </reaction>
</comment>
<dbReference type="SUPFAM" id="SSF56601">
    <property type="entry name" value="beta-lactamase/transpeptidase-like"/>
    <property type="match status" value="1"/>
</dbReference>
<dbReference type="InterPro" id="IPR012338">
    <property type="entry name" value="Beta-lactam/transpept-like"/>
</dbReference>
<evidence type="ECO:0000256" key="8">
    <source>
        <dbReference type="ARBA" id="ARBA00022679"/>
    </source>
</evidence>
<keyword evidence="9" id="KW-0378">Hydrolase</keyword>
<dbReference type="Proteomes" id="UP000178650">
    <property type="component" value="Unassembled WGS sequence"/>
</dbReference>
<dbReference type="GO" id="GO:0071555">
    <property type="term" value="P:cell wall organization"/>
    <property type="evidence" value="ECO:0007669"/>
    <property type="project" value="UniProtKB-KW"/>
</dbReference>